<accession>A0ABX0I287</accession>
<dbReference type="InterPro" id="IPR036518">
    <property type="entry name" value="CobE/GbiG_C_sf"/>
</dbReference>
<dbReference type="SUPFAM" id="SSF159664">
    <property type="entry name" value="CobE/GbiG C-terminal domain-like"/>
    <property type="match status" value="1"/>
</dbReference>
<sequence>MIVAGLGFRSSAGVESLRAALAAAGGQGADALATSERKAAAPAMQALAAETGLPLLALPEALLAMQTTLTESARVRRLTGAGSLAEAAALAGAGPGARLLGARAVSADGLATAALAQSAKDER</sequence>
<protein>
    <submittedName>
        <fullName evidence="2">Precorrin methylase</fullName>
    </submittedName>
</protein>
<feature type="domain" description="CobE/GbiG C-terminal" evidence="1">
    <location>
        <begin position="2"/>
        <end position="116"/>
    </location>
</feature>
<keyword evidence="2" id="KW-0808">Transferase</keyword>
<dbReference type="EMBL" id="JAAOCD010000011">
    <property type="protein sequence ID" value="NHL00220.1"/>
    <property type="molecule type" value="Genomic_DNA"/>
</dbReference>
<evidence type="ECO:0000313" key="2">
    <source>
        <dbReference type="EMBL" id="NHL00220.1"/>
    </source>
</evidence>
<proteinExistence type="predicted"/>
<reference evidence="2 3" key="1">
    <citation type="submission" date="2020-03" db="EMBL/GenBank/DDBJ databases">
        <title>Rubrivivax benzoatilyticus JA2 (sequenced after 10 years sub-culturing).</title>
        <authorList>
            <person name="Gupta D."/>
            <person name="Chintalapati S."/>
            <person name="Chintalapati V.R."/>
        </authorList>
    </citation>
    <scope>NUCLEOTIDE SEQUENCE [LARGE SCALE GENOMIC DNA]</scope>
    <source>
        <strain evidence="2 3">JA2-Mal</strain>
    </source>
</reference>
<evidence type="ECO:0000259" key="1">
    <source>
        <dbReference type="Pfam" id="PF01890"/>
    </source>
</evidence>
<name>A0ABX0I287_9BURK</name>
<gene>
    <name evidence="2" type="ORF">G7087_17690</name>
</gene>
<evidence type="ECO:0000313" key="3">
    <source>
        <dbReference type="Proteomes" id="UP000802098"/>
    </source>
</evidence>
<dbReference type="Gene3D" id="3.30.420.180">
    <property type="entry name" value="CobE/GbiG C-terminal domain"/>
    <property type="match status" value="1"/>
</dbReference>
<keyword evidence="3" id="KW-1185">Reference proteome</keyword>
<comment type="caution">
    <text evidence="2">The sequence shown here is derived from an EMBL/GenBank/DDBJ whole genome shotgun (WGS) entry which is preliminary data.</text>
</comment>
<dbReference type="GO" id="GO:0008168">
    <property type="term" value="F:methyltransferase activity"/>
    <property type="evidence" value="ECO:0007669"/>
    <property type="project" value="UniProtKB-KW"/>
</dbReference>
<dbReference type="InterPro" id="IPR002750">
    <property type="entry name" value="CobE/GbiG_C"/>
</dbReference>
<dbReference type="Pfam" id="PF01890">
    <property type="entry name" value="CbiG_C"/>
    <property type="match status" value="1"/>
</dbReference>
<keyword evidence="2" id="KW-0489">Methyltransferase</keyword>
<organism evidence="2 3">
    <name type="scientific">Rubrivivax benzoatilyticus</name>
    <dbReference type="NCBI Taxonomy" id="316997"/>
    <lineage>
        <taxon>Bacteria</taxon>
        <taxon>Pseudomonadati</taxon>
        <taxon>Pseudomonadota</taxon>
        <taxon>Betaproteobacteria</taxon>
        <taxon>Burkholderiales</taxon>
        <taxon>Sphaerotilaceae</taxon>
        <taxon>Rubrivivax</taxon>
    </lineage>
</organism>
<dbReference type="Proteomes" id="UP000802098">
    <property type="component" value="Unassembled WGS sequence"/>
</dbReference>
<dbReference type="GO" id="GO:0032259">
    <property type="term" value="P:methylation"/>
    <property type="evidence" value="ECO:0007669"/>
    <property type="project" value="UniProtKB-KW"/>
</dbReference>